<protein>
    <submittedName>
        <fullName evidence="1">Uncharacterized protein</fullName>
    </submittedName>
</protein>
<proteinExistence type="predicted"/>
<sequence>MRFHTGKKKNHQIYIYTRTHTHTRAYMREIEFILCGKFAFSL</sequence>
<accession>A0A0E9TST2</accession>
<organism evidence="1">
    <name type="scientific">Anguilla anguilla</name>
    <name type="common">European freshwater eel</name>
    <name type="synonym">Muraena anguilla</name>
    <dbReference type="NCBI Taxonomy" id="7936"/>
    <lineage>
        <taxon>Eukaryota</taxon>
        <taxon>Metazoa</taxon>
        <taxon>Chordata</taxon>
        <taxon>Craniata</taxon>
        <taxon>Vertebrata</taxon>
        <taxon>Euteleostomi</taxon>
        <taxon>Actinopterygii</taxon>
        <taxon>Neopterygii</taxon>
        <taxon>Teleostei</taxon>
        <taxon>Anguilliformes</taxon>
        <taxon>Anguillidae</taxon>
        <taxon>Anguilla</taxon>
    </lineage>
</organism>
<name>A0A0E9TST2_ANGAN</name>
<reference evidence="1" key="2">
    <citation type="journal article" date="2015" name="Fish Shellfish Immunol.">
        <title>Early steps in the European eel (Anguilla anguilla)-Vibrio vulnificus interaction in the gills: Role of the RtxA13 toxin.</title>
        <authorList>
            <person name="Callol A."/>
            <person name="Pajuelo D."/>
            <person name="Ebbesson L."/>
            <person name="Teles M."/>
            <person name="MacKenzie S."/>
            <person name="Amaro C."/>
        </authorList>
    </citation>
    <scope>NUCLEOTIDE SEQUENCE</scope>
</reference>
<dbReference type="EMBL" id="GBXM01052045">
    <property type="protein sequence ID" value="JAH56532.1"/>
    <property type="molecule type" value="Transcribed_RNA"/>
</dbReference>
<dbReference type="AlphaFoldDB" id="A0A0E9TST2"/>
<reference evidence="1" key="1">
    <citation type="submission" date="2014-11" db="EMBL/GenBank/DDBJ databases">
        <authorList>
            <person name="Amaro Gonzalez C."/>
        </authorList>
    </citation>
    <scope>NUCLEOTIDE SEQUENCE</scope>
</reference>
<evidence type="ECO:0000313" key="1">
    <source>
        <dbReference type="EMBL" id="JAH56532.1"/>
    </source>
</evidence>